<keyword evidence="3 5" id="KW-0063">Aspartyl esterase</keyword>
<evidence type="ECO:0000256" key="1">
    <source>
        <dbReference type="ARBA" id="ARBA00005184"/>
    </source>
</evidence>
<evidence type="ECO:0000313" key="8">
    <source>
        <dbReference type="Proteomes" id="UP000596660"/>
    </source>
</evidence>
<sequence>MALNACPNYSTSPTYIKLTDASYHEQVIVPKEKTNIVLLGQWDAKKRTSITYNGGVEGVGFVAKHKSFVNSAGPGAGPAVAIRSVADKTVLYNCTLDGYQDTLFTQINRHFFRGCSIYGTIDFVFGYSHAILQNCNLFLRTPITGQQDVITAQGRAEMNDTSGIVIQNCTISTDPKLPEKTGPWKSYSTTIVMESYLDKVINSEGWLPWEGNITTLNNTYYDEYKNRGPGSSTSARIKCPGCKISITPKEAQRWTVRNFIDGTEWIPTGVPFYPDLINSNLYLN</sequence>
<feature type="active site" evidence="4">
    <location>
        <position position="122"/>
    </location>
</feature>
<dbReference type="EnsemblPlants" id="AUR62000027-RA">
    <property type="protein sequence ID" value="AUR62000027-RA:cds"/>
    <property type="gene ID" value="AUR62000027"/>
</dbReference>
<evidence type="ECO:0000259" key="6">
    <source>
        <dbReference type="Pfam" id="PF01095"/>
    </source>
</evidence>
<dbReference type="Pfam" id="PF01095">
    <property type="entry name" value="Pectinesterase"/>
    <property type="match status" value="1"/>
</dbReference>
<evidence type="ECO:0000256" key="5">
    <source>
        <dbReference type="RuleBase" id="RU000589"/>
    </source>
</evidence>
<keyword evidence="8" id="KW-1185">Reference proteome</keyword>
<dbReference type="EC" id="3.1.1.11" evidence="5"/>
<dbReference type="InterPro" id="IPR012334">
    <property type="entry name" value="Pectin_lyas_fold"/>
</dbReference>
<dbReference type="GO" id="GO:0045490">
    <property type="term" value="P:pectin catabolic process"/>
    <property type="evidence" value="ECO:0007669"/>
    <property type="project" value="UniProtKB-UniRule"/>
</dbReference>
<accession>A0A803KLX1</accession>
<organism evidence="7 8">
    <name type="scientific">Chenopodium quinoa</name>
    <name type="common">Quinoa</name>
    <dbReference type="NCBI Taxonomy" id="63459"/>
    <lineage>
        <taxon>Eukaryota</taxon>
        <taxon>Viridiplantae</taxon>
        <taxon>Streptophyta</taxon>
        <taxon>Embryophyta</taxon>
        <taxon>Tracheophyta</taxon>
        <taxon>Spermatophyta</taxon>
        <taxon>Magnoliopsida</taxon>
        <taxon>eudicotyledons</taxon>
        <taxon>Gunneridae</taxon>
        <taxon>Pentapetalae</taxon>
        <taxon>Caryophyllales</taxon>
        <taxon>Chenopodiaceae</taxon>
        <taxon>Chenopodioideae</taxon>
        <taxon>Atripliceae</taxon>
        <taxon>Chenopodium</taxon>
    </lineage>
</organism>
<evidence type="ECO:0000313" key="7">
    <source>
        <dbReference type="EnsemblPlants" id="AUR62000027-RA:cds"/>
    </source>
</evidence>
<feature type="domain" description="Pectinesterase catalytic" evidence="6">
    <location>
        <begin position="2"/>
        <end position="262"/>
    </location>
</feature>
<protein>
    <recommendedName>
        <fullName evidence="5">Pectinesterase</fullName>
        <ecNumber evidence="5">3.1.1.11</ecNumber>
    </recommendedName>
</protein>
<dbReference type="AlphaFoldDB" id="A0A803KLX1"/>
<dbReference type="GO" id="GO:0030599">
    <property type="term" value="F:pectinesterase activity"/>
    <property type="evidence" value="ECO:0007669"/>
    <property type="project" value="UniProtKB-UniRule"/>
</dbReference>
<dbReference type="InterPro" id="IPR033131">
    <property type="entry name" value="Pectinesterase_Asp_AS"/>
</dbReference>
<reference evidence="7" key="2">
    <citation type="submission" date="2021-03" db="UniProtKB">
        <authorList>
            <consortium name="EnsemblPlants"/>
        </authorList>
    </citation>
    <scope>IDENTIFICATION</scope>
</reference>
<dbReference type="InterPro" id="IPR000070">
    <property type="entry name" value="Pectinesterase_cat"/>
</dbReference>
<dbReference type="Gene3D" id="2.160.20.10">
    <property type="entry name" value="Single-stranded right-handed beta-helix, Pectin lyase-like"/>
    <property type="match status" value="1"/>
</dbReference>
<proteinExistence type="predicted"/>
<dbReference type="InterPro" id="IPR011050">
    <property type="entry name" value="Pectin_lyase_fold/virulence"/>
</dbReference>
<dbReference type="Gramene" id="AUR62000027-RA">
    <property type="protein sequence ID" value="AUR62000027-RA:cds"/>
    <property type="gene ID" value="AUR62000027"/>
</dbReference>
<evidence type="ECO:0000256" key="3">
    <source>
        <dbReference type="ARBA" id="ARBA00023085"/>
    </source>
</evidence>
<dbReference type="PROSITE" id="PS00503">
    <property type="entry name" value="PECTINESTERASE_2"/>
    <property type="match status" value="1"/>
</dbReference>
<evidence type="ECO:0000256" key="4">
    <source>
        <dbReference type="PROSITE-ProRule" id="PRU10040"/>
    </source>
</evidence>
<keyword evidence="2 5" id="KW-0378">Hydrolase</keyword>
<comment type="pathway">
    <text evidence="1 5">Glycan metabolism; pectin degradation; 2-dehydro-3-deoxy-D-gluconate from pectin: step 1/5.</text>
</comment>
<name>A0A803KLX1_CHEQI</name>
<dbReference type="PANTHER" id="PTHR31707">
    <property type="entry name" value="PECTINESTERASE"/>
    <property type="match status" value="1"/>
</dbReference>
<dbReference type="SUPFAM" id="SSF51126">
    <property type="entry name" value="Pectin lyase-like"/>
    <property type="match status" value="1"/>
</dbReference>
<comment type="catalytic activity">
    <reaction evidence="5">
        <text>[(1-&gt;4)-alpha-D-galacturonosyl methyl ester](n) + n H2O = [(1-&gt;4)-alpha-D-galacturonosyl](n) + n methanol + n H(+)</text>
        <dbReference type="Rhea" id="RHEA:22380"/>
        <dbReference type="Rhea" id="RHEA-COMP:14570"/>
        <dbReference type="Rhea" id="RHEA-COMP:14573"/>
        <dbReference type="ChEBI" id="CHEBI:15377"/>
        <dbReference type="ChEBI" id="CHEBI:15378"/>
        <dbReference type="ChEBI" id="CHEBI:17790"/>
        <dbReference type="ChEBI" id="CHEBI:140522"/>
        <dbReference type="ChEBI" id="CHEBI:140523"/>
        <dbReference type="EC" id="3.1.1.11"/>
    </reaction>
</comment>
<dbReference type="Proteomes" id="UP000596660">
    <property type="component" value="Unplaced"/>
</dbReference>
<reference evidence="7" key="1">
    <citation type="journal article" date="2017" name="Nature">
        <title>The genome of Chenopodium quinoa.</title>
        <authorList>
            <person name="Jarvis D.E."/>
            <person name="Ho Y.S."/>
            <person name="Lightfoot D.J."/>
            <person name="Schmoeckel S.M."/>
            <person name="Li B."/>
            <person name="Borm T.J.A."/>
            <person name="Ohyanagi H."/>
            <person name="Mineta K."/>
            <person name="Michell C.T."/>
            <person name="Saber N."/>
            <person name="Kharbatia N.M."/>
            <person name="Rupper R.R."/>
            <person name="Sharp A.R."/>
            <person name="Dally N."/>
            <person name="Boughton B.A."/>
            <person name="Woo Y.H."/>
            <person name="Gao G."/>
            <person name="Schijlen E.G.W.M."/>
            <person name="Guo X."/>
            <person name="Momin A.A."/>
            <person name="Negrao S."/>
            <person name="Al-Babili S."/>
            <person name="Gehring C."/>
            <person name="Roessner U."/>
            <person name="Jung C."/>
            <person name="Murphy K."/>
            <person name="Arold S.T."/>
            <person name="Gojobori T."/>
            <person name="van der Linden C.G."/>
            <person name="van Loo E.N."/>
            <person name="Jellen E.N."/>
            <person name="Maughan P.J."/>
            <person name="Tester M."/>
        </authorList>
    </citation>
    <scope>NUCLEOTIDE SEQUENCE [LARGE SCALE GENOMIC DNA]</scope>
    <source>
        <strain evidence="7">cv. PI 614886</strain>
    </source>
</reference>
<evidence type="ECO:0000256" key="2">
    <source>
        <dbReference type="ARBA" id="ARBA00022801"/>
    </source>
</evidence>
<dbReference type="OMA" id="KALFQNC"/>
<dbReference type="UniPathway" id="UPA00545">
    <property type="reaction ID" value="UER00823"/>
</dbReference>
<dbReference type="GO" id="GO:0042545">
    <property type="term" value="P:cell wall modification"/>
    <property type="evidence" value="ECO:0007669"/>
    <property type="project" value="UniProtKB-UniRule"/>
</dbReference>